<evidence type="ECO:0000313" key="2">
    <source>
        <dbReference type="EMBL" id="MBZ6075405.1"/>
    </source>
</evidence>
<dbReference type="InterPro" id="IPR032710">
    <property type="entry name" value="NTF2-like_dom_sf"/>
</dbReference>
<dbReference type="InterPro" id="IPR037401">
    <property type="entry name" value="SnoaL-like"/>
</dbReference>
<accession>A0ABS7VK11</accession>
<keyword evidence="3" id="KW-1185">Reference proteome</keyword>
<reference evidence="2 3" key="1">
    <citation type="submission" date="2021-09" db="EMBL/GenBank/DDBJ databases">
        <title>The complete genome sequence of a new microorganism.</title>
        <authorList>
            <person name="Zi Z."/>
        </authorList>
    </citation>
    <scope>NUCLEOTIDE SEQUENCE [LARGE SCALE GENOMIC DNA]</scope>
    <source>
        <strain evidence="2 3">WGZ8</strain>
    </source>
</reference>
<dbReference type="RefSeq" id="WP_224311444.1">
    <property type="nucleotide sequence ID" value="NZ_JAIRBM010000002.1"/>
</dbReference>
<evidence type="ECO:0000259" key="1">
    <source>
        <dbReference type="Pfam" id="PF12680"/>
    </source>
</evidence>
<comment type="caution">
    <text evidence="2">The sequence shown here is derived from an EMBL/GenBank/DDBJ whole genome shotgun (WGS) entry which is preliminary data.</text>
</comment>
<evidence type="ECO:0000313" key="3">
    <source>
        <dbReference type="Proteomes" id="UP000704176"/>
    </source>
</evidence>
<dbReference type="EMBL" id="JAIRBM010000002">
    <property type="protein sequence ID" value="MBZ6075405.1"/>
    <property type="molecule type" value="Genomic_DNA"/>
</dbReference>
<organism evidence="2 3">
    <name type="scientific">Microvirga puerhi</name>
    <dbReference type="NCBI Taxonomy" id="2876078"/>
    <lineage>
        <taxon>Bacteria</taxon>
        <taxon>Pseudomonadati</taxon>
        <taxon>Pseudomonadota</taxon>
        <taxon>Alphaproteobacteria</taxon>
        <taxon>Hyphomicrobiales</taxon>
        <taxon>Methylobacteriaceae</taxon>
        <taxon>Microvirga</taxon>
    </lineage>
</organism>
<dbReference type="Proteomes" id="UP000704176">
    <property type="component" value="Unassembled WGS sequence"/>
</dbReference>
<protein>
    <submittedName>
        <fullName evidence="2">Nuclear transport factor 2 family protein</fullName>
    </submittedName>
</protein>
<name>A0ABS7VK11_9HYPH</name>
<dbReference type="Pfam" id="PF12680">
    <property type="entry name" value="SnoaL_2"/>
    <property type="match status" value="1"/>
</dbReference>
<proteinExistence type="predicted"/>
<sequence length="124" mass="13603">MTNAITIADRYIAVWNETDQDARRQLLKHVWTEDGTYRDPLMAGHGHDQIDALISAVHTQFPGFRFSLLGRPDAYGDQIRFSWALGPAGTDGIVKGTDFATLEDGRLKAVTGFLDQVPDAASLG</sequence>
<feature type="domain" description="SnoaL-like" evidence="1">
    <location>
        <begin position="9"/>
        <end position="108"/>
    </location>
</feature>
<dbReference type="SUPFAM" id="SSF54427">
    <property type="entry name" value="NTF2-like"/>
    <property type="match status" value="1"/>
</dbReference>
<dbReference type="Gene3D" id="3.10.450.50">
    <property type="match status" value="1"/>
</dbReference>
<gene>
    <name evidence="2" type="ORF">K9B37_03730</name>
</gene>